<reference evidence="3 4" key="1">
    <citation type="submission" date="2017-04" db="EMBL/GenBank/DDBJ databases">
        <authorList>
            <person name="Afonso C.L."/>
            <person name="Miller P.J."/>
            <person name="Scott M.A."/>
            <person name="Spackman E."/>
            <person name="Goraichik I."/>
            <person name="Dimitrov K.M."/>
            <person name="Suarez D.L."/>
            <person name="Swayne D.E."/>
        </authorList>
    </citation>
    <scope>NUCLEOTIDE SEQUENCE [LARGE SCALE GENOMIC DNA]</scope>
    <source>
        <strain evidence="3 4">DSM 23236</strain>
    </source>
</reference>
<dbReference type="PANTHER" id="PTHR43540">
    <property type="entry name" value="PEROXYUREIDOACRYLATE/UREIDOACRYLATE AMIDOHYDROLASE-RELATED"/>
    <property type="match status" value="1"/>
</dbReference>
<sequence length="183" mass="19452">MPHPLPQRPALLIIDMQVGLYHGPERPHAREIVLGNINQLIAQARLAQAPIFAVRHTGPDGSPIAAGSPYWQLTPELAVDPARDIVFDKTRPSCFAGTALAAQLAEAGCDGVVVVGMKTQFCIDTTCRAASELGLAVVLVADAHTCMDTPQLKAEDIIAHHNVTLAGPFANVLTTAQVRFVHA</sequence>
<evidence type="ECO:0000256" key="1">
    <source>
        <dbReference type="ARBA" id="ARBA00022801"/>
    </source>
</evidence>
<feature type="domain" description="Isochorismatase-like" evidence="2">
    <location>
        <begin position="10"/>
        <end position="176"/>
    </location>
</feature>
<dbReference type="STRING" id="1121001.SAMN02745857_00187"/>
<dbReference type="OrthoDB" id="1157330at2"/>
<keyword evidence="1" id="KW-0378">Hydrolase</keyword>
<dbReference type="Proteomes" id="UP000192761">
    <property type="component" value="Unassembled WGS sequence"/>
</dbReference>
<organism evidence="3 4">
    <name type="scientific">Andreprevotia lacus DSM 23236</name>
    <dbReference type="NCBI Taxonomy" id="1121001"/>
    <lineage>
        <taxon>Bacteria</taxon>
        <taxon>Pseudomonadati</taxon>
        <taxon>Pseudomonadota</taxon>
        <taxon>Betaproteobacteria</taxon>
        <taxon>Neisseriales</taxon>
        <taxon>Chitinibacteraceae</taxon>
        <taxon>Andreprevotia</taxon>
    </lineage>
</organism>
<evidence type="ECO:0000313" key="3">
    <source>
        <dbReference type="EMBL" id="SMC16425.1"/>
    </source>
</evidence>
<dbReference type="InterPro" id="IPR050272">
    <property type="entry name" value="Isochorismatase-like_hydrls"/>
</dbReference>
<protein>
    <submittedName>
        <fullName evidence="3">Nicotinamidase-related amidase</fullName>
    </submittedName>
</protein>
<name>A0A1W1WXP2_9NEIS</name>
<evidence type="ECO:0000259" key="2">
    <source>
        <dbReference type="Pfam" id="PF00857"/>
    </source>
</evidence>
<dbReference type="PANTHER" id="PTHR43540:SF14">
    <property type="entry name" value="ISOCHORISMATASE"/>
    <property type="match status" value="1"/>
</dbReference>
<dbReference type="CDD" id="cd01014">
    <property type="entry name" value="nicotinamidase_related"/>
    <property type="match status" value="1"/>
</dbReference>
<gene>
    <name evidence="3" type="ORF">SAMN02745857_00187</name>
</gene>
<dbReference type="InterPro" id="IPR036380">
    <property type="entry name" value="Isochorismatase-like_sf"/>
</dbReference>
<dbReference type="SUPFAM" id="SSF52499">
    <property type="entry name" value="Isochorismatase-like hydrolases"/>
    <property type="match status" value="1"/>
</dbReference>
<accession>A0A1W1WXP2</accession>
<dbReference type="Gene3D" id="3.40.50.850">
    <property type="entry name" value="Isochorismatase-like"/>
    <property type="match status" value="1"/>
</dbReference>
<dbReference type="AlphaFoldDB" id="A0A1W1WXP2"/>
<dbReference type="RefSeq" id="WP_084088657.1">
    <property type="nucleotide sequence ID" value="NZ_FWXD01000001.1"/>
</dbReference>
<dbReference type="InterPro" id="IPR000868">
    <property type="entry name" value="Isochorismatase-like_dom"/>
</dbReference>
<keyword evidence="4" id="KW-1185">Reference proteome</keyword>
<dbReference type="Pfam" id="PF00857">
    <property type="entry name" value="Isochorismatase"/>
    <property type="match status" value="1"/>
</dbReference>
<proteinExistence type="predicted"/>
<evidence type="ECO:0000313" key="4">
    <source>
        <dbReference type="Proteomes" id="UP000192761"/>
    </source>
</evidence>
<dbReference type="EMBL" id="FWXD01000001">
    <property type="protein sequence ID" value="SMC16425.1"/>
    <property type="molecule type" value="Genomic_DNA"/>
</dbReference>
<dbReference type="GO" id="GO:0016787">
    <property type="term" value="F:hydrolase activity"/>
    <property type="evidence" value="ECO:0007669"/>
    <property type="project" value="UniProtKB-KW"/>
</dbReference>